<accession>A0A261TQ58</accession>
<feature type="chain" id="PRO_5013192890" description="Amidase domain-containing protein" evidence="1">
    <location>
        <begin position="30"/>
        <end position="519"/>
    </location>
</feature>
<dbReference type="PANTHER" id="PTHR42678">
    <property type="entry name" value="AMIDASE"/>
    <property type="match status" value="1"/>
</dbReference>
<dbReference type="Proteomes" id="UP000216885">
    <property type="component" value="Unassembled WGS sequence"/>
</dbReference>
<dbReference type="EMBL" id="NEVQ01000022">
    <property type="protein sequence ID" value="OZI50763.1"/>
    <property type="molecule type" value="Genomic_DNA"/>
</dbReference>
<evidence type="ECO:0000313" key="3">
    <source>
        <dbReference type="EMBL" id="OZI50763.1"/>
    </source>
</evidence>
<keyword evidence="1" id="KW-0732">Signal</keyword>
<evidence type="ECO:0000313" key="4">
    <source>
        <dbReference type="Proteomes" id="UP000216885"/>
    </source>
</evidence>
<evidence type="ECO:0000259" key="2">
    <source>
        <dbReference type="Pfam" id="PF01425"/>
    </source>
</evidence>
<name>A0A261TQ58_9BORD</name>
<feature type="domain" description="Amidase" evidence="2">
    <location>
        <begin position="59"/>
        <end position="497"/>
    </location>
</feature>
<gene>
    <name evidence="3" type="ORF">CAL20_23340</name>
</gene>
<keyword evidence="4" id="KW-1185">Reference proteome</keyword>
<protein>
    <recommendedName>
        <fullName evidence="2">Amidase domain-containing protein</fullName>
    </recommendedName>
</protein>
<reference evidence="3 4" key="1">
    <citation type="submission" date="2017-05" db="EMBL/GenBank/DDBJ databases">
        <title>Complete and WGS of Bordetella genogroups.</title>
        <authorList>
            <person name="Spilker T."/>
            <person name="LiPuma J."/>
        </authorList>
    </citation>
    <scope>NUCLEOTIDE SEQUENCE [LARGE SCALE GENOMIC DNA]</scope>
    <source>
        <strain evidence="3 4">AU9919</strain>
    </source>
</reference>
<comment type="caution">
    <text evidence="3">The sequence shown here is derived from an EMBL/GenBank/DDBJ whole genome shotgun (WGS) entry which is preliminary data.</text>
</comment>
<dbReference type="PANTHER" id="PTHR42678:SF5">
    <property type="entry name" value="GLUTAMYL-TRNA(GLN) AMIDOTRANSFERASE SUBUNIT A"/>
    <property type="match status" value="1"/>
</dbReference>
<sequence>MERTAMALSHRSKTFQACALALSVLPADASTASAPAPHAVSIAEMLQAQTTGQLSCVDIARNALETIKQRDSELKAFISVNPDLLADAQKLDALRSTGTVLPLHCIPIAVKDNIDVKGMVTTGGSVLLRGNVAGADADALSRLRRAGALVVGKTNLDELAVTGSTISSLGGQTLNAYDRTRFAAGSSGGSAVAVSTGMSLCALGTETVNSLRNAASSAGVVAMRSTPGLVSRRGAIPQSSTMDVVGPICRSVDDAARLLAVMADPQPSDAEAARAAVELRTGLPTPAPLDGKRLGVLVNLFGNGPEHESVNAIIRTALGALRAQGAKIIEINDAEFDSDLSSKRLNVANYEFGPLFDAFLAQLPEGTGPASLRAYVEAGQYPAGMNKFLQQSVAWQAPLAMPEYRDALQYGDTLRRKILGLMETQALDVLVYPAQKRPPLAVGETPRPERNGIFASALGFPAIDLPAGFTPPDASAPAGLPVGLDMMAKPGDDVRLLSLALAVEHTLQVFPKPPAVDRH</sequence>
<evidence type="ECO:0000256" key="1">
    <source>
        <dbReference type="SAM" id="SignalP"/>
    </source>
</evidence>
<organism evidence="3 4">
    <name type="scientific">Bordetella genomosp. 4</name>
    <dbReference type="NCBI Taxonomy" id="463044"/>
    <lineage>
        <taxon>Bacteria</taxon>
        <taxon>Pseudomonadati</taxon>
        <taxon>Pseudomonadota</taxon>
        <taxon>Betaproteobacteria</taxon>
        <taxon>Burkholderiales</taxon>
        <taxon>Alcaligenaceae</taxon>
        <taxon>Bordetella</taxon>
    </lineage>
</organism>
<proteinExistence type="predicted"/>
<dbReference type="Gene3D" id="3.90.1300.10">
    <property type="entry name" value="Amidase signature (AS) domain"/>
    <property type="match status" value="1"/>
</dbReference>
<dbReference type="Pfam" id="PF01425">
    <property type="entry name" value="Amidase"/>
    <property type="match status" value="1"/>
</dbReference>
<dbReference type="InterPro" id="IPR023631">
    <property type="entry name" value="Amidase_dom"/>
</dbReference>
<feature type="signal peptide" evidence="1">
    <location>
        <begin position="1"/>
        <end position="29"/>
    </location>
</feature>
<dbReference type="AlphaFoldDB" id="A0A261TQ58"/>
<dbReference type="InterPro" id="IPR036928">
    <property type="entry name" value="AS_sf"/>
</dbReference>
<dbReference type="SUPFAM" id="SSF75304">
    <property type="entry name" value="Amidase signature (AS) enzymes"/>
    <property type="match status" value="1"/>
</dbReference>